<dbReference type="PANTHER" id="PTHR37296:SF1">
    <property type="entry name" value="CONSERVED VIRULENCE FACTOR B"/>
    <property type="match status" value="1"/>
</dbReference>
<dbReference type="Pfam" id="PF17783">
    <property type="entry name" value="WHD_CvfB"/>
    <property type="match status" value="1"/>
</dbReference>
<dbReference type="InterPro" id="IPR039566">
    <property type="entry name" value="CvfB_S1_st"/>
</dbReference>
<organism evidence="3 4">
    <name type="scientific">Dialister hominis</name>
    <dbReference type="NCBI Taxonomy" id="2582419"/>
    <lineage>
        <taxon>Bacteria</taxon>
        <taxon>Bacillati</taxon>
        <taxon>Bacillota</taxon>
        <taxon>Negativicutes</taxon>
        <taxon>Veillonellales</taxon>
        <taxon>Veillonellaceae</taxon>
        <taxon>Dialister</taxon>
    </lineage>
</organism>
<dbReference type="KEGG" id="dho:Dia5BBH33_08480"/>
<dbReference type="SMART" id="SM00316">
    <property type="entry name" value="S1"/>
    <property type="match status" value="3"/>
</dbReference>
<dbReference type="PIRSF" id="PIRSF012524">
    <property type="entry name" value="YitL_S1"/>
    <property type="match status" value="1"/>
</dbReference>
<dbReference type="InterPro" id="IPR036388">
    <property type="entry name" value="WH-like_DNA-bd_sf"/>
</dbReference>
<evidence type="ECO:0000256" key="1">
    <source>
        <dbReference type="PIRNR" id="PIRNR012524"/>
    </source>
</evidence>
<evidence type="ECO:0000313" key="3">
    <source>
        <dbReference type="EMBL" id="BBK24913.1"/>
    </source>
</evidence>
<dbReference type="AlphaFoldDB" id="A0A8E4BRZ9"/>
<comment type="similarity">
    <text evidence="1">Belongs to the CvfB family.</text>
</comment>
<sequence length="287" mass="32250">MKAMGNLKENTIEELTVVRLSDMGAFLEAGTGNTSDDILLHNNQQTHPVEVGQKVTVFLYHDPHHRLTASMHLPQIPLDGIGYVCVLLTTRFGAFVDVGTERGIFLPFSNMIGRVEKDQYIWVKLYKDKSNRLAVTMHVEDEMRRIALPCLEYKVGDSITGTIYNMTPEGAFLISKDRHILFLHKSELRDDIKMGSEIKGRIVFIRKDGHVNISLRPQKESAMGTDAEALLKKLTENGGELFITDSSDPQEIKDMLGISKSAFKRAVGNLLKKKLIDLGEKSIRLVK</sequence>
<dbReference type="GO" id="GO:0003676">
    <property type="term" value="F:nucleic acid binding"/>
    <property type="evidence" value="ECO:0007669"/>
    <property type="project" value="InterPro"/>
</dbReference>
<dbReference type="InterPro" id="IPR048587">
    <property type="entry name" value="CvfB_S1_3rd"/>
</dbReference>
<feature type="domain" description="S1 motif" evidence="2">
    <location>
        <begin position="156"/>
        <end position="216"/>
    </location>
</feature>
<dbReference type="InterPro" id="IPR012340">
    <property type="entry name" value="NA-bd_OB-fold"/>
</dbReference>
<dbReference type="PROSITE" id="PS50126">
    <property type="entry name" value="S1"/>
    <property type="match status" value="1"/>
</dbReference>
<dbReference type="SUPFAM" id="SSF50249">
    <property type="entry name" value="Nucleic acid-binding proteins"/>
    <property type="match status" value="1"/>
</dbReference>
<gene>
    <name evidence="3" type="ORF">Dia5BBH33_08480</name>
</gene>
<dbReference type="EMBL" id="AP019697">
    <property type="protein sequence ID" value="BBK24913.1"/>
    <property type="molecule type" value="Genomic_DNA"/>
</dbReference>
<protein>
    <submittedName>
        <fullName evidence="3">RNA-binding protein</fullName>
    </submittedName>
</protein>
<dbReference type="Pfam" id="PF13509">
    <property type="entry name" value="S1_2"/>
    <property type="match status" value="2"/>
</dbReference>
<keyword evidence="4" id="KW-1185">Reference proteome</keyword>
<dbReference type="PANTHER" id="PTHR37296">
    <property type="entry name" value="CONSERVED VIRULENCE FACTOR B"/>
    <property type="match status" value="1"/>
</dbReference>
<dbReference type="InterPro" id="IPR040764">
    <property type="entry name" value="CvfB_WH"/>
</dbReference>
<reference evidence="4" key="1">
    <citation type="submission" date="2019-05" db="EMBL/GenBank/DDBJ databases">
        <title>Complete genome sequencing of Dialister sp. strain 5BBH33.</title>
        <authorList>
            <person name="Sakamoto M."/>
            <person name="Murakami T."/>
            <person name="Mori H."/>
        </authorList>
    </citation>
    <scope>NUCLEOTIDE SEQUENCE [LARGE SCALE GENOMIC DNA]</scope>
    <source>
        <strain evidence="4">5BBH33</strain>
    </source>
</reference>
<dbReference type="InterPro" id="IPR003029">
    <property type="entry name" value="S1_domain"/>
</dbReference>
<proteinExistence type="inferred from homology"/>
<dbReference type="Gene3D" id="2.40.50.140">
    <property type="entry name" value="Nucleic acid-binding proteins"/>
    <property type="match status" value="3"/>
</dbReference>
<dbReference type="Gene3D" id="1.10.10.10">
    <property type="entry name" value="Winged helix-like DNA-binding domain superfamily/Winged helix DNA-binding domain"/>
    <property type="match status" value="1"/>
</dbReference>
<name>A0A8E4BRZ9_9FIRM</name>
<dbReference type="InterPro" id="IPR014464">
    <property type="entry name" value="CvfB_fam"/>
</dbReference>
<dbReference type="Proteomes" id="UP000320585">
    <property type="component" value="Chromosome"/>
</dbReference>
<accession>A0A8E4BRZ9</accession>
<evidence type="ECO:0000313" key="4">
    <source>
        <dbReference type="Proteomes" id="UP000320585"/>
    </source>
</evidence>
<evidence type="ECO:0000259" key="2">
    <source>
        <dbReference type="PROSITE" id="PS50126"/>
    </source>
</evidence>
<dbReference type="Pfam" id="PF21543">
    <property type="entry name" value="CvfB_2nd"/>
    <property type="match status" value="1"/>
</dbReference>